<keyword evidence="2" id="KW-1185">Reference proteome</keyword>
<dbReference type="GO" id="GO:0008168">
    <property type="term" value="F:methyltransferase activity"/>
    <property type="evidence" value="ECO:0007669"/>
    <property type="project" value="UniProtKB-KW"/>
</dbReference>
<dbReference type="Proteomes" id="UP000241158">
    <property type="component" value="Unassembled WGS sequence"/>
</dbReference>
<dbReference type="SUPFAM" id="SSF53335">
    <property type="entry name" value="S-adenosyl-L-methionine-dependent methyltransferases"/>
    <property type="match status" value="1"/>
</dbReference>
<keyword evidence="1" id="KW-0489">Methyltransferase</keyword>
<dbReference type="OrthoDB" id="9815644at2"/>
<dbReference type="InterPro" id="IPR029063">
    <property type="entry name" value="SAM-dependent_MTases_sf"/>
</dbReference>
<comment type="caution">
    <text evidence="1">The sequence shown here is derived from an EMBL/GenBank/DDBJ whole genome shotgun (WGS) entry which is preliminary data.</text>
</comment>
<gene>
    <name evidence="1" type="ORF">CU100_23675</name>
</gene>
<protein>
    <submittedName>
        <fullName evidence="1">Methyltransferase</fullName>
    </submittedName>
</protein>
<proteinExistence type="predicted"/>
<sequence>MIFCLMRSLLRRLLGSSKDELKLSNRVDKLEAQLLLLEQHHVRGFWFTQDRIDDRSLSTRRYACLICGHEDERSGFEILRSECIFNGGKLERYKCPKCDCIFGTQKFLDLDDRMVDLEYELLYSRYRENETGHLEDRSFRSLRPTSGAVYINWGAGAWNDTTQKLRAEGFDVWSYEPSAPTTAPFVIKSTDEISVGLAGIFSNNVIEHFRNPVEQFRKFHSLLVEGGKMAHSSPCYEYAYPFTRFHTVFLLGRSPEVLAALSGFRIVDRIKDGEYINVVFEKV</sequence>
<name>A0A2P7ALL1_9HYPH</name>
<reference evidence="2" key="1">
    <citation type="submission" date="2017-11" db="EMBL/GenBank/DDBJ databases">
        <authorList>
            <person name="Kuznetsova I."/>
            <person name="Sazanova A."/>
            <person name="Chirak E."/>
            <person name="Safronova V."/>
            <person name="Willems A."/>
        </authorList>
    </citation>
    <scope>NUCLEOTIDE SEQUENCE [LARGE SCALE GENOMIC DNA]</scope>
    <source>
        <strain evidence="2">PEPV15</strain>
    </source>
</reference>
<evidence type="ECO:0000313" key="2">
    <source>
        <dbReference type="Proteomes" id="UP000241158"/>
    </source>
</evidence>
<accession>A0A2P7ALL1</accession>
<dbReference type="AlphaFoldDB" id="A0A2P7ALL1"/>
<organism evidence="1 2">
    <name type="scientific">Phyllobacterium endophyticum</name>
    <dbReference type="NCBI Taxonomy" id="1149773"/>
    <lineage>
        <taxon>Bacteria</taxon>
        <taxon>Pseudomonadati</taxon>
        <taxon>Pseudomonadota</taxon>
        <taxon>Alphaproteobacteria</taxon>
        <taxon>Hyphomicrobiales</taxon>
        <taxon>Phyllobacteriaceae</taxon>
        <taxon>Phyllobacterium</taxon>
    </lineage>
</organism>
<dbReference type="Gene3D" id="3.40.50.150">
    <property type="entry name" value="Vaccinia Virus protein VP39"/>
    <property type="match status" value="1"/>
</dbReference>
<evidence type="ECO:0000313" key="1">
    <source>
        <dbReference type="EMBL" id="PSH55091.1"/>
    </source>
</evidence>
<dbReference type="EMBL" id="PGGN01000006">
    <property type="protein sequence ID" value="PSH55091.1"/>
    <property type="molecule type" value="Genomic_DNA"/>
</dbReference>
<keyword evidence="1" id="KW-0808">Transferase</keyword>
<dbReference type="GO" id="GO:0032259">
    <property type="term" value="P:methylation"/>
    <property type="evidence" value="ECO:0007669"/>
    <property type="project" value="UniProtKB-KW"/>
</dbReference>